<evidence type="ECO:0008006" key="3">
    <source>
        <dbReference type="Google" id="ProtNLM"/>
    </source>
</evidence>
<organism evidence="1 2">
    <name type="scientific">Candidatus Acidifodinimicrobium mancum</name>
    <dbReference type="NCBI Taxonomy" id="2898728"/>
    <lineage>
        <taxon>Archaea</taxon>
        <taxon>Candidatus Parvarchaeota</taxon>
        <taxon>Candidatus Acidifodinimicrobiaceae</taxon>
        <taxon>Candidatus Acidifodinimicrobium</taxon>
    </lineage>
</organism>
<dbReference type="Proteomes" id="UP000718571">
    <property type="component" value="Unassembled WGS sequence"/>
</dbReference>
<protein>
    <recommendedName>
        <fullName evidence="3">Mn2+-dependent serine/threonine protein kinase</fullName>
    </recommendedName>
</protein>
<reference evidence="1 2" key="1">
    <citation type="submission" date="2020-09" db="EMBL/GenBank/DDBJ databases">
        <title>Genomic characterization of a novel Parvarchaeota family in acid mine drainage sediments.</title>
        <authorList>
            <person name="Luo Z.-H."/>
        </authorList>
    </citation>
    <scope>NUCLEOTIDE SEQUENCE [LARGE SCALE GENOMIC DNA]</scope>
    <source>
        <strain evidence="1">MAS1_bins.189</strain>
    </source>
</reference>
<dbReference type="SUPFAM" id="SSF56112">
    <property type="entry name" value="Protein kinase-like (PK-like)"/>
    <property type="match status" value="1"/>
</dbReference>
<proteinExistence type="predicted"/>
<dbReference type="Gene3D" id="1.10.510.10">
    <property type="entry name" value="Transferase(Phosphotransferase) domain 1"/>
    <property type="match status" value="1"/>
</dbReference>
<comment type="caution">
    <text evidence="1">The sequence shown here is derived from an EMBL/GenBank/DDBJ whole genome shotgun (WGS) entry which is preliminary data.</text>
</comment>
<accession>A0A8T3UXV4</accession>
<sequence>MGQQYLKGQVYLKEEDSVKTVIKRYNDYSSFKWQIVPLIATSYPMTSSPESRLERELELYNEKIEGVNLPKIIRHSKEDLTLEREYIEGNPPYKETKLLGDLMYNLHSHDYVLGDSKIDNFILNEKDKKVYLIDSEQVYKSNDDRLRAWDIDLLFSSLSYNLNIIDYRKAIREFKSTYFLWDRVSRYTIDTRNAAVLLPMPLPNIIVLLSEIYLNLDRLD</sequence>
<evidence type="ECO:0000313" key="1">
    <source>
        <dbReference type="EMBL" id="MBE5728277.1"/>
    </source>
</evidence>
<dbReference type="EMBL" id="JADFAR010000004">
    <property type="protein sequence ID" value="MBE5728277.1"/>
    <property type="molecule type" value="Genomic_DNA"/>
</dbReference>
<dbReference type="AlphaFoldDB" id="A0A8T3UXV4"/>
<gene>
    <name evidence="1" type="ORF">IHE51_00225</name>
</gene>
<dbReference type="InterPro" id="IPR011009">
    <property type="entry name" value="Kinase-like_dom_sf"/>
</dbReference>
<evidence type="ECO:0000313" key="2">
    <source>
        <dbReference type="Proteomes" id="UP000718571"/>
    </source>
</evidence>
<name>A0A8T3UXV4_9ARCH</name>